<dbReference type="InParanoid" id="L9L923"/>
<feature type="region of interest" description="Disordered" evidence="12">
    <location>
        <begin position="1"/>
        <end position="27"/>
    </location>
</feature>
<name>L9L923_TUPCH</name>
<dbReference type="eggNOG" id="KOG4297">
    <property type="taxonomic scope" value="Eukaryota"/>
</dbReference>
<keyword evidence="9" id="KW-1015">Disulfide bond</keyword>
<keyword evidence="11" id="KW-0325">Glycoprotein</keyword>
<keyword evidence="2" id="KW-1003">Cell membrane</keyword>
<reference evidence="16" key="2">
    <citation type="journal article" date="2013" name="Nat. Commun.">
        <title>Genome of the Chinese tree shrew.</title>
        <authorList>
            <person name="Fan Y."/>
            <person name="Huang Z.Y."/>
            <person name="Cao C.C."/>
            <person name="Chen C.S."/>
            <person name="Chen Y.X."/>
            <person name="Fan D.D."/>
            <person name="He J."/>
            <person name="Hou H.L."/>
            <person name="Hu L."/>
            <person name="Hu X.T."/>
            <person name="Jiang X.T."/>
            <person name="Lai R."/>
            <person name="Lang Y.S."/>
            <person name="Liang B."/>
            <person name="Liao S.G."/>
            <person name="Mu D."/>
            <person name="Ma Y.Y."/>
            <person name="Niu Y.Y."/>
            <person name="Sun X.Q."/>
            <person name="Xia J.Q."/>
            <person name="Xiao J."/>
            <person name="Xiong Z.Q."/>
            <person name="Xu L."/>
            <person name="Yang L."/>
            <person name="Zhang Y."/>
            <person name="Zhao W."/>
            <person name="Zhao X.D."/>
            <person name="Zheng Y.T."/>
            <person name="Zhou J.M."/>
            <person name="Zhu Y.B."/>
            <person name="Zhang G.J."/>
            <person name="Wang J."/>
            <person name="Yao Y.G."/>
        </authorList>
    </citation>
    <scope>NUCLEOTIDE SEQUENCE [LARGE SCALE GENOMIC DNA]</scope>
</reference>
<keyword evidence="6" id="KW-0735">Signal-anchor</keyword>
<keyword evidence="5 15" id="KW-0430">Lectin</keyword>
<evidence type="ECO:0000256" key="1">
    <source>
        <dbReference type="ARBA" id="ARBA00004401"/>
    </source>
</evidence>
<evidence type="ECO:0000256" key="10">
    <source>
        <dbReference type="ARBA" id="ARBA00023170"/>
    </source>
</evidence>
<dbReference type="InterPro" id="IPR016187">
    <property type="entry name" value="CTDL_fold"/>
</dbReference>
<keyword evidence="8 13" id="KW-0472">Membrane</keyword>
<keyword evidence="10" id="KW-0675">Receptor</keyword>
<dbReference type="GO" id="GO:0005886">
    <property type="term" value="C:plasma membrane"/>
    <property type="evidence" value="ECO:0007669"/>
    <property type="project" value="UniProtKB-SubCell"/>
</dbReference>
<organism evidence="15 16">
    <name type="scientific">Tupaia chinensis</name>
    <name type="common">Chinese tree shrew</name>
    <name type="synonym">Tupaia belangeri chinensis</name>
    <dbReference type="NCBI Taxonomy" id="246437"/>
    <lineage>
        <taxon>Eukaryota</taxon>
        <taxon>Metazoa</taxon>
        <taxon>Chordata</taxon>
        <taxon>Craniata</taxon>
        <taxon>Vertebrata</taxon>
        <taxon>Euteleostomi</taxon>
        <taxon>Mammalia</taxon>
        <taxon>Eutheria</taxon>
        <taxon>Euarchontoglires</taxon>
        <taxon>Scandentia</taxon>
        <taxon>Tupaiidae</taxon>
        <taxon>Tupaia</taxon>
    </lineage>
</organism>
<dbReference type="InterPro" id="IPR033992">
    <property type="entry name" value="NKR-like_CTLD"/>
</dbReference>
<dbReference type="InterPro" id="IPR016186">
    <property type="entry name" value="C-type_lectin-like/link_sf"/>
</dbReference>
<dbReference type="Proteomes" id="UP000011518">
    <property type="component" value="Unassembled WGS sequence"/>
</dbReference>
<dbReference type="Pfam" id="PF00059">
    <property type="entry name" value="Lectin_C"/>
    <property type="match status" value="1"/>
</dbReference>
<evidence type="ECO:0000313" key="16">
    <source>
        <dbReference type="Proteomes" id="UP000011518"/>
    </source>
</evidence>
<evidence type="ECO:0000256" key="9">
    <source>
        <dbReference type="ARBA" id="ARBA00023157"/>
    </source>
</evidence>
<feature type="domain" description="C-type lectin" evidence="14">
    <location>
        <begin position="141"/>
        <end position="249"/>
    </location>
</feature>
<evidence type="ECO:0000256" key="4">
    <source>
        <dbReference type="ARBA" id="ARBA00022692"/>
    </source>
</evidence>
<dbReference type="GO" id="GO:0030545">
    <property type="term" value="F:signaling receptor regulator activity"/>
    <property type="evidence" value="ECO:0007669"/>
    <property type="project" value="InterPro"/>
</dbReference>
<gene>
    <name evidence="15" type="ORF">TREES_T100020231</name>
</gene>
<evidence type="ECO:0000256" key="2">
    <source>
        <dbReference type="ARBA" id="ARBA00022475"/>
    </source>
</evidence>
<dbReference type="GO" id="GO:0030246">
    <property type="term" value="F:carbohydrate binding"/>
    <property type="evidence" value="ECO:0007669"/>
    <property type="project" value="UniProtKB-KW"/>
</dbReference>
<dbReference type="PANTHER" id="PTHR47647">
    <property type="entry name" value="C-TYPE LECTIN DOMAIN FAMILY 12 MEMBER B"/>
    <property type="match status" value="1"/>
</dbReference>
<keyword evidence="16" id="KW-1185">Reference proteome</keyword>
<dbReference type="SMART" id="SM00034">
    <property type="entry name" value="CLECT"/>
    <property type="match status" value="1"/>
</dbReference>
<dbReference type="CDD" id="cd03593">
    <property type="entry name" value="CLECT_NK_receptors_like"/>
    <property type="match status" value="1"/>
</dbReference>
<dbReference type="AlphaFoldDB" id="L9L923"/>
<feature type="transmembrane region" description="Helical" evidence="13">
    <location>
        <begin position="44"/>
        <end position="67"/>
    </location>
</feature>
<dbReference type="EMBL" id="KB320463">
    <property type="protein sequence ID" value="ELW71466.1"/>
    <property type="molecule type" value="Genomic_DNA"/>
</dbReference>
<dbReference type="Gene3D" id="3.10.100.10">
    <property type="entry name" value="Mannose-Binding Protein A, subunit A"/>
    <property type="match status" value="1"/>
</dbReference>
<dbReference type="SUPFAM" id="SSF56436">
    <property type="entry name" value="C-type lectin-like"/>
    <property type="match status" value="1"/>
</dbReference>
<proteinExistence type="predicted"/>
<dbReference type="InterPro" id="IPR042916">
    <property type="entry name" value="CLEC12A/B"/>
</dbReference>
<evidence type="ECO:0000256" key="7">
    <source>
        <dbReference type="ARBA" id="ARBA00022989"/>
    </source>
</evidence>
<evidence type="ECO:0000256" key="5">
    <source>
        <dbReference type="ARBA" id="ARBA00022734"/>
    </source>
</evidence>
<evidence type="ECO:0000256" key="11">
    <source>
        <dbReference type="ARBA" id="ARBA00023180"/>
    </source>
</evidence>
<evidence type="ECO:0000259" key="14">
    <source>
        <dbReference type="PROSITE" id="PS50041"/>
    </source>
</evidence>
<evidence type="ECO:0000256" key="13">
    <source>
        <dbReference type="SAM" id="Phobius"/>
    </source>
</evidence>
<protein>
    <submittedName>
        <fullName evidence="15">C-type lectin domain family 12 member A</fullName>
    </submittedName>
</protein>
<evidence type="ECO:0000256" key="3">
    <source>
        <dbReference type="ARBA" id="ARBA00022553"/>
    </source>
</evidence>
<dbReference type="InterPro" id="IPR001304">
    <property type="entry name" value="C-type_lectin-like"/>
</dbReference>
<reference evidence="16" key="1">
    <citation type="submission" date="2012-07" db="EMBL/GenBank/DDBJ databases">
        <title>Genome of the Chinese tree shrew, a rising model animal genetically related to primates.</title>
        <authorList>
            <person name="Zhang G."/>
            <person name="Fan Y."/>
            <person name="Yao Y."/>
            <person name="Huang Z."/>
        </authorList>
    </citation>
    <scope>NUCLEOTIDE SEQUENCE [LARGE SCALE GENOMIC DNA]</scope>
</reference>
<evidence type="ECO:0000313" key="15">
    <source>
        <dbReference type="EMBL" id="ELW71466.1"/>
    </source>
</evidence>
<keyword evidence="3" id="KW-0597">Phosphoprotein</keyword>
<keyword evidence="7 13" id="KW-1133">Transmembrane helix</keyword>
<accession>L9L923</accession>
<dbReference type="PROSITE" id="PS50041">
    <property type="entry name" value="C_TYPE_LECTIN_2"/>
    <property type="match status" value="1"/>
</dbReference>
<dbReference type="PANTHER" id="PTHR47647:SF2">
    <property type="entry name" value="C-TYPE LECTIN DOMAIN FAMILY 12 MEMBER A"/>
    <property type="match status" value="1"/>
</dbReference>
<sequence length="269" mass="30718">MTYRAIDNTGEVTGKQNELHAGTDPECDGAVTPPAPSYVWRQRALCLTLLCLLLLTALGVLASMFYVTLKIEMEKTNELQNVKEELQSNISLHLMNITDSSQKIRNLSITLQNIATRLCYELYKKEPEHKCKPCPKNWRWHKDMCYSLSSELQTWQESEVICSGQNASLLTIKDKSVLDFIKSLSSYHYWLGLSPKKDYTYVKNLGEIINSSDWFIGNTDHSNKKFCGYIYGMNVYYAYCMGRKGYICEKMADSVKTESTLTNEVEDGS</sequence>
<keyword evidence="4 13" id="KW-0812">Transmembrane</keyword>
<evidence type="ECO:0000256" key="6">
    <source>
        <dbReference type="ARBA" id="ARBA00022968"/>
    </source>
</evidence>
<evidence type="ECO:0000256" key="8">
    <source>
        <dbReference type="ARBA" id="ARBA00023136"/>
    </source>
</evidence>
<dbReference type="STRING" id="246437.L9L923"/>
<dbReference type="FunCoup" id="L9L923">
    <property type="interactions" value="64"/>
</dbReference>
<comment type="subcellular location">
    <subcellularLocation>
        <location evidence="1">Cell membrane</location>
        <topology evidence="1">Single-pass type II membrane protein</topology>
    </subcellularLocation>
</comment>
<evidence type="ECO:0000256" key="12">
    <source>
        <dbReference type="SAM" id="MobiDB-lite"/>
    </source>
</evidence>